<dbReference type="HOGENOM" id="CLU_075860_0_0_1"/>
<reference evidence="1 2" key="1">
    <citation type="submission" date="2014-04" db="EMBL/GenBank/DDBJ databases">
        <authorList>
            <consortium name="DOE Joint Genome Institute"/>
            <person name="Kuo A."/>
            <person name="Kohler A."/>
            <person name="Nagy L.G."/>
            <person name="Floudas D."/>
            <person name="Copeland A."/>
            <person name="Barry K.W."/>
            <person name="Cichocki N."/>
            <person name="Veneault-Fourrey C."/>
            <person name="LaButti K."/>
            <person name="Lindquist E.A."/>
            <person name="Lipzen A."/>
            <person name="Lundell T."/>
            <person name="Morin E."/>
            <person name="Murat C."/>
            <person name="Sun H."/>
            <person name="Tunlid A."/>
            <person name="Henrissat B."/>
            <person name="Grigoriev I.V."/>
            <person name="Hibbett D.S."/>
            <person name="Martin F."/>
            <person name="Nordberg H.P."/>
            <person name="Cantor M.N."/>
            <person name="Hua S.X."/>
        </authorList>
    </citation>
    <scope>NUCLEOTIDE SEQUENCE [LARGE SCALE GENOMIC DNA]</scope>
    <source>
        <strain evidence="1 2">LaAM-08-1</strain>
    </source>
</reference>
<gene>
    <name evidence="1" type="ORF">K443DRAFT_16102</name>
</gene>
<protein>
    <submittedName>
        <fullName evidence="1">Uncharacterized protein</fullName>
    </submittedName>
</protein>
<name>A0A0C9WKI2_9AGAR</name>
<accession>A0A0C9WKI2</accession>
<dbReference type="EMBL" id="KN839715">
    <property type="protein sequence ID" value="KIJ89455.1"/>
    <property type="molecule type" value="Genomic_DNA"/>
</dbReference>
<organism evidence="1 2">
    <name type="scientific">Laccaria amethystina LaAM-08-1</name>
    <dbReference type="NCBI Taxonomy" id="1095629"/>
    <lineage>
        <taxon>Eukaryota</taxon>
        <taxon>Fungi</taxon>
        <taxon>Dikarya</taxon>
        <taxon>Basidiomycota</taxon>
        <taxon>Agaricomycotina</taxon>
        <taxon>Agaricomycetes</taxon>
        <taxon>Agaricomycetidae</taxon>
        <taxon>Agaricales</taxon>
        <taxon>Agaricineae</taxon>
        <taxon>Hydnangiaceae</taxon>
        <taxon>Laccaria</taxon>
    </lineage>
</organism>
<proteinExistence type="predicted"/>
<evidence type="ECO:0000313" key="1">
    <source>
        <dbReference type="EMBL" id="KIJ89455.1"/>
    </source>
</evidence>
<sequence>MGPSNADEGQGTSMSVDVQPHGIDHLAPLVTLKKNWAKGERQAFLTSHLDTYKDACLVSRVSSTQALDKIVNAYFVKFHWSLPHTSLPGVPPPVRFDGDGFEMLSAEEAAHKGQVIGAMKKTIYKWYNHRAKAAPALPRSKSAKKDDPIAILLHRLLGDPSPPKRRAGWEAWGKDNFQLLKGKFDAEFEAANGLEKNRVKECNKFKRQEFAKLSEDEKEKWSEVVRLEWEEAKRLIEERDTTPRLLEPADAQ</sequence>
<reference evidence="2" key="2">
    <citation type="submission" date="2015-01" db="EMBL/GenBank/DDBJ databases">
        <title>Evolutionary Origins and Diversification of the Mycorrhizal Mutualists.</title>
        <authorList>
            <consortium name="DOE Joint Genome Institute"/>
            <consortium name="Mycorrhizal Genomics Consortium"/>
            <person name="Kohler A."/>
            <person name="Kuo A."/>
            <person name="Nagy L.G."/>
            <person name="Floudas D."/>
            <person name="Copeland A."/>
            <person name="Barry K.W."/>
            <person name="Cichocki N."/>
            <person name="Veneault-Fourrey C."/>
            <person name="LaButti K."/>
            <person name="Lindquist E.A."/>
            <person name="Lipzen A."/>
            <person name="Lundell T."/>
            <person name="Morin E."/>
            <person name="Murat C."/>
            <person name="Riley R."/>
            <person name="Ohm R."/>
            <person name="Sun H."/>
            <person name="Tunlid A."/>
            <person name="Henrissat B."/>
            <person name="Grigoriev I.V."/>
            <person name="Hibbett D.S."/>
            <person name="Martin F."/>
        </authorList>
    </citation>
    <scope>NUCLEOTIDE SEQUENCE [LARGE SCALE GENOMIC DNA]</scope>
    <source>
        <strain evidence="2">LaAM-08-1</strain>
    </source>
</reference>
<dbReference type="AlphaFoldDB" id="A0A0C9WKI2"/>
<dbReference type="Proteomes" id="UP000054477">
    <property type="component" value="Unassembled WGS sequence"/>
</dbReference>
<dbReference type="OrthoDB" id="3058987at2759"/>
<evidence type="ECO:0000313" key="2">
    <source>
        <dbReference type="Proteomes" id="UP000054477"/>
    </source>
</evidence>
<keyword evidence="2" id="KW-1185">Reference proteome</keyword>
<feature type="non-terminal residue" evidence="1">
    <location>
        <position position="252"/>
    </location>
</feature>
<feature type="non-terminal residue" evidence="1">
    <location>
        <position position="1"/>
    </location>
</feature>